<dbReference type="PANTHER" id="PTHR36156:SF3">
    <property type="entry name" value="CUPIN 2 CONSERVED BARREL DOMAIN-CONTAINING PROTEIN"/>
    <property type="match status" value="1"/>
</dbReference>
<dbReference type="STRING" id="2082308.A0A2K1QUQ7"/>
<accession>A0A2K1QUQ7</accession>
<dbReference type="InterPro" id="IPR047142">
    <property type="entry name" value="OryJ/VirC-like"/>
</dbReference>
<dbReference type="PANTHER" id="PTHR36156">
    <property type="entry name" value="SLR2101 PROTEIN"/>
    <property type="match status" value="1"/>
</dbReference>
<evidence type="ECO:0000259" key="1">
    <source>
        <dbReference type="Pfam" id="PF07883"/>
    </source>
</evidence>
<evidence type="ECO:0000313" key="2">
    <source>
        <dbReference type="EMBL" id="PNS18791.1"/>
    </source>
</evidence>
<dbReference type="AlphaFoldDB" id="A0A2K1QUQ7"/>
<dbReference type="Pfam" id="PF07883">
    <property type="entry name" value="Cupin_2"/>
    <property type="match status" value="1"/>
</dbReference>
<comment type="caution">
    <text evidence="2">The sequence shown here is derived from an EMBL/GenBank/DDBJ whole genome shotgun (WGS) entry which is preliminary data.</text>
</comment>
<sequence>MADLPETGLRKLHRYITDHTEDGKAVISKRFPAELPLTTIPSKQVEFGLQYSTTSFPAKLDGSDLDTYAQHLKSGPGIAISNGSVIRTVTMAPGHISPMHRTISLDYGIVIEGEVELVLDSGDTQLLGRGDSVIQRATNHAWRNPSKTEWARMVFVLTGSEKPVVGGKVLEEDTNGAENGQD</sequence>
<organism evidence="2 3">
    <name type="scientific">Sphaceloma murrayae</name>
    <dbReference type="NCBI Taxonomy" id="2082308"/>
    <lineage>
        <taxon>Eukaryota</taxon>
        <taxon>Fungi</taxon>
        <taxon>Dikarya</taxon>
        <taxon>Ascomycota</taxon>
        <taxon>Pezizomycotina</taxon>
        <taxon>Dothideomycetes</taxon>
        <taxon>Dothideomycetidae</taxon>
        <taxon>Myriangiales</taxon>
        <taxon>Elsinoaceae</taxon>
        <taxon>Sphaceloma</taxon>
    </lineage>
</organism>
<gene>
    <name evidence="2" type="ORF">CAC42_5330</name>
</gene>
<name>A0A2K1QUQ7_9PEZI</name>
<evidence type="ECO:0000313" key="3">
    <source>
        <dbReference type="Proteomes" id="UP000243797"/>
    </source>
</evidence>
<dbReference type="EMBL" id="NKHZ01000039">
    <property type="protein sequence ID" value="PNS18791.1"/>
    <property type="molecule type" value="Genomic_DNA"/>
</dbReference>
<reference evidence="2 3" key="1">
    <citation type="submission" date="2017-06" db="EMBL/GenBank/DDBJ databases">
        <title>Draft genome sequence of a variant of Elsinoe murrayae.</title>
        <authorList>
            <person name="Cheng Q."/>
        </authorList>
    </citation>
    <scope>NUCLEOTIDE SEQUENCE [LARGE SCALE GENOMIC DNA]</scope>
    <source>
        <strain evidence="2 3">CQ-2017a</strain>
    </source>
</reference>
<protein>
    <recommendedName>
        <fullName evidence="1">Cupin type-2 domain-containing protein</fullName>
    </recommendedName>
</protein>
<dbReference type="SUPFAM" id="SSF51182">
    <property type="entry name" value="RmlC-like cupins"/>
    <property type="match status" value="1"/>
</dbReference>
<dbReference type="InterPro" id="IPR014710">
    <property type="entry name" value="RmlC-like_jellyroll"/>
</dbReference>
<dbReference type="CDD" id="cd02231">
    <property type="entry name" value="cupin_BLL6423-like"/>
    <property type="match status" value="1"/>
</dbReference>
<dbReference type="Proteomes" id="UP000243797">
    <property type="component" value="Unassembled WGS sequence"/>
</dbReference>
<dbReference type="OrthoDB" id="5840532at2759"/>
<keyword evidence="3" id="KW-1185">Reference proteome</keyword>
<dbReference type="InterPro" id="IPR013096">
    <property type="entry name" value="Cupin_2"/>
</dbReference>
<proteinExistence type="predicted"/>
<dbReference type="InterPro" id="IPR011051">
    <property type="entry name" value="RmlC_Cupin_sf"/>
</dbReference>
<feature type="domain" description="Cupin type-2" evidence="1">
    <location>
        <begin position="88"/>
        <end position="156"/>
    </location>
</feature>
<dbReference type="InParanoid" id="A0A2K1QUQ7"/>
<dbReference type="Gene3D" id="2.60.120.10">
    <property type="entry name" value="Jelly Rolls"/>
    <property type="match status" value="1"/>
</dbReference>